<dbReference type="RefSeq" id="XP_025579266.1">
    <property type="nucleotide sequence ID" value="XM_025723368.1"/>
</dbReference>
<dbReference type="VEuPathDB" id="FungiDB:BO80DRAFT_480902"/>
<reference evidence="1 2" key="1">
    <citation type="submission" date="2018-02" db="EMBL/GenBank/DDBJ databases">
        <title>The genomes of Aspergillus section Nigri reveals drivers in fungal speciation.</title>
        <authorList>
            <consortium name="DOE Joint Genome Institute"/>
            <person name="Vesth T.C."/>
            <person name="Nybo J."/>
            <person name="Theobald S."/>
            <person name="Brandl J."/>
            <person name="Frisvad J.C."/>
            <person name="Nielsen K.F."/>
            <person name="Lyhne E.K."/>
            <person name="Kogle M.E."/>
            <person name="Kuo A."/>
            <person name="Riley R."/>
            <person name="Clum A."/>
            <person name="Nolan M."/>
            <person name="Lipzen A."/>
            <person name="Salamov A."/>
            <person name="Henrissat B."/>
            <person name="Wiebenga A."/>
            <person name="De vries R.P."/>
            <person name="Grigoriev I.V."/>
            <person name="Mortensen U.H."/>
            <person name="Andersen M.R."/>
            <person name="Baker S.E."/>
        </authorList>
    </citation>
    <scope>NUCLEOTIDE SEQUENCE [LARGE SCALE GENOMIC DNA]</scope>
    <source>
        <strain evidence="1 2">CBS 121593</strain>
    </source>
</reference>
<proteinExistence type="predicted"/>
<dbReference type="Proteomes" id="UP000249402">
    <property type="component" value="Unassembled WGS sequence"/>
</dbReference>
<dbReference type="OrthoDB" id="10467520at2759"/>
<accession>A0A395HBK0</accession>
<dbReference type="GeneID" id="37228233"/>
<dbReference type="AlphaFoldDB" id="A0A395HBK0"/>
<evidence type="ECO:0000313" key="1">
    <source>
        <dbReference type="EMBL" id="RAL04939.1"/>
    </source>
</evidence>
<dbReference type="EMBL" id="KZ824422">
    <property type="protein sequence ID" value="RAL04939.1"/>
    <property type="molecule type" value="Genomic_DNA"/>
</dbReference>
<name>A0A395HBK0_9EURO</name>
<sequence length="122" mass="13497">NTEDGGAYLVVLLTRYSVRRTALHIPIGRKWGEPPPAPRFLHITYFWPSVRTFPQSANAMVSHADDHHLSRCLQRLASGGISTAETCCSIVRVPDRPSSPFLRRKGRLAGGSILNSNCDQVD</sequence>
<feature type="non-terminal residue" evidence="1">
    <location>
        <position position="1"/>
    </location>
</feature>
<protein>
    <submittedName>
        <fullName evidence="1">Uncharacterized protein</fullName>
    </submittedName>
</protein>
<gene>
    <name evidence="1" type="ORF">BO80DRAFT_480902</name>
</gene>
<keyword evidence="2" id="KW-1185">Reference proteome</keyword>
<organism evidence="1 2">
    <name type="scientific">Aspergillus ibericus CBS 121593</name>
    <dbReference type="NCBI Taxonomy" id="1448316"/>
    <lineage>
        <taxon>Eukaryota</taxon>
        <taxon>Fungi</taxon>
        <taxon>Dikarya</taxon>
        <taxon>Ascomycota</taxon>
        <taxon>Pezizomycotina</taxon>
        <taxon>Eurotiomycetes</taxon>
        <taxon>Eurotiomycetidae</taxon>
        <taxon>Eurotiales</taxon>
        <taxon>Aspergillaceae</taxon>
        <taxon>Aspergillus</taxon>
        <taxon>Aspergillus subgen. Circumdati</taxon>
    </lineage>
</organism>
<evidence type="ECO:0000313" key="2">
    <source>
        <dbReference type="Proteomes" id="UP000249402"/>
    </source>
</evidence>